<dbReference type="Pfam" id="PF14644">
    <property type="entry name" value="DUF4456"/>
    <property type="match status" value="1"/>
</dbReference>
<accession>A0A8J4SNF7</accession>
<evidence type="ECO:0000259" key="2">
    <source>
        <dbReference type="Pfam" id="PF14644"/>
    </source>
</evidence>
<evidence type="ECO:0000313" key="3">
    <source>
        <dbReference type="EMBL" id="KAF5399975.1"/>
    </source>
</evidence>
<dbReference type="AlphaFoldDB" id="A0A8J4SNF7"/>
<sequence length="784" mass="89397">MEAMEKERQMVVDQRIKTFENDLRHHMTDVTYAENIVRCVTNAIAQIKLNAADNESQRKCIERELSQLELVILRMHQFTELRSQMIEAHQTAFYDSITRQEVLATPVVCGKTGAPGQLWGPEERHIQRQVSQEALRMLSQVCRSAADRCTYLNCLRLQTTEEDSNKPGSSLLLPTANVLVPSTSAAPKKETGKPPYLPRRQSNVNQMGAYVDQTNKSAVTTASEKQIANNILLQATTQISRPGRSITEDACVRIAQGIMREHAFHFDRSHMDDEKTRAKQTTLHDSEHSGESAESNDSTEDQHVHISSKHEKLDAETTENLKKMKPKKSHGHSSKHRGKANTTSTTAKTVAKFNKTDLSSDIFGRPSLDSDDGSPETQLEKSTLMGRVRRICRENLNGTLHLSELYYRQKGLRPSTRPQLIPNTLDEALASLVTSLRQYYTDMEAHRNVAVTIFAKQLFKLEEIATHLPKLLFCQLIDELKMETFQGLRSCGEKYSQDFKNLVELRLKHIRQLRPGLGSPVNGTQLLQLEQCEQQRQTQLMRLASGLRYERRAVVSKSGRKFSQQIIGLADTLFLRFDRLICEDDIEWTEKEDAIYSLTDMVALRNIGLFPREQHQQKNQNQPVVQTDSTNESDSPSISKTRGKSTWYGPKLNDLTSIERKVPESEPKKLVVTKTTGPDRSLRRMKKPKREKFLFRSMERTDEDLMTGMKERLPEAGYCLVTAKTSTAHLAALQSRDHAVKEFRQFVDNLLGLIDKDFADLRQNNETLQNEWTDSVKALKDLYK</sequence>
<name>A0A8J4SNF7_9TREM</name>
<feature type="compositionally biased region" description="Polar residues" evidence="1">
    <location>
        <begin position="617"/>
        <end position="640"/>
    </location>
</feature>
<feature type="region of interest" description="Disordered" evidence="1">
    <location>
        <begin position="265"/>
        <end position="382"/>
    </location>
</feature>
<evidence type="ECO:0000256" key="1">
    <source>
        <dbReference type="SAM" id="MobiDB-lite"/>
    </source>
</evidence>
<dbReference type="InterPro" id="IPR027914">
    <property type="entry name" value="DUF4456"/>
</dbReference>
<evidence type="ECO:0000313" key="4">
    <source>
        <dbReference type="Proteomes" id="UP000748531"/>
    </source>
</evidence>
<dbReference type="EMBL" id="LUCH01003570">
    <property type="protein sequence ID" value="KAF5399975.1"/>
    <property type="molecule type" value="Genomic_DNA"/>
</dbReference>
<proteinExistence type="predicted"/>
<organism evidence="3 4">
    <name type="scientific">Paragonimus heterotremus</name>
    <dbReference type="NCBI Taxonomy" id="100268"/>
    <lineage>
        <taxon>Eukaryota</taxon>
        <taxon>Metazoa</taxon>
        <taxon>Spiralia</taxon>
        <taxon>Lophotrochozoa</taxon>
        <taxon>Platyhelminthes</taxon>
        <taxon>Trematoda</taxon>
        <taxon>Digenea</taxon>
        <taxon>Plagiorchiida</taxon>
        <taxon>Troglotremata</taxon>
        <taxon>Troglotrematidae</taxon>
        <taxon>Paragonimus</taxon>
    </lineage>
</organism>
<feature type="region of interest" description="Disordered" evidence="1">
    <location>
        <begin position="613"/>
        <end position="647"/>
    </location>
</feature>
<feature type="compositionally biased region" description="Basic residues" evidence="1">
    <location>
        <begin position="323"/>
        <end position="339"/>
    </location>
</feature>
<gene>
    <name evidence="3" type="ORF">PHET_06283</name>
</gene>
<dbReference type="Proteomes" id="UP000748531">
    <property type="component" value="Unassembled WGS sequence"/>
</dbReference>
<protein>
    <recommendedName>
        <fullName evidence="2">DUF4456 domain-containing protein</fullName>
    </recommendedName>
</protein>
<reference evidence="3" key="1">
    <citation type="submission" date="2019-05" db="EMBL/GenBank/DDBJ databases">
        <title>Annotation for the trematode Paragonimus heterotremus.</title>
        <authorList>
            <person name="Choi Y.-J."/>
        </authorList>
    </citation>
    <scope>NUCLEOTIDE SEQUENCE</scope>
    <source>
        <strain evidence="3">LC</strain>
    </source>
</reference>
<feature type="compositionally biased region" description="Basic and acidic residues" evidence="1">
    <location>
        <begin position="300"/>
        <end position="322"/>
    </location>
</feature>
<feature type="domain" description="DUF4456" evidence="2">
    <location>
        <begin position="400"/>
        <end position="588"/>
    </location>
</feature>
<keyword evidence="4" id="KW-1185">Reference proteome</keyword>
<dbReference type="OrthoDB" id="431588at2759"/>
<comment type="caution">
    <text evidence="3">The sequence shown here is derived from an EMBL/GenBank/DDBJ whole genome shotgun (WGS) entry which is preliminary data.</text>
</comment>
<feature type="compositionally biased region" description="Basic and acidic residues" evidence="1">
    <location>
        <begin position="265"/>
        <end position="291"/>
    </location>
</feature>